<name>A0A6J4QJL4_9BACT</name>
<sequence>MAAPERDVERGPPEDRLVDAVPLGEVGVERLRVPLLERRLRGDQVEQGGQAGGDDAHVLPHVAALVGGLPVRAAARAKRLAAVRAGDPDQPRRVAVVVPDHEDLRREEVAVRVGRPVDRRVLAAVQAEERGGRLLRAEVAAVVFEQERAVGLREFRAELFLEALEALRIDGALTGTLPERVSHGCRSWVSG</sequence>
<organism evidence="1">
    <name type="scientific">uncultured Phycisphaerae bacterium</name>
    <dbReference type="NCBI Taxonomy" id="904963"/>
    <lineage>
        <taxon>Bacteria</taxon>
        <taxon>Pseudomonadati</taxon>
        <taxon>Planctomycetota</taxon>
        <taxon>Phycisphaerae</taxon>
        <taxon>environmental samples</taxon>
    </lineage>
</organism>
<gene>
    <name evidence="1" type="ORF">AVDCRST_MAG64-4230</name>
</gene>
<accession>A0A6J4QJL4</accession>
<protein>
    <submittedName>
        <fullName evidence="1">Uncharacterized protein</fullName>
    </submittedName>
</protein>
<reference evidence="1" key="1">
    <citation type="submission" date="2020-02" db="EMBL/GenBank/DDBJ databases">
        <authorList>
            <person name="Meier V. D."/>
        </authorList>
    </citation>
    <scope>NUCLEOTIDE SEQUENCE</scope>
    <source>
        <strain evidence="1">AVDCRST_MAG64</strain>
    </source>
</reference>
<dbReference type="AlphaFoldDB" id="A0A6J4QJL4"/>
<proteinExistence type="predicted"/>
<evidence type="ECO:0000313" key="1">
    <source>
        <dbReference type="EMBL" id="CAA9441762.1"/>
    </source>
</evidence>
<dbReference type="EMBL" id="CADCUQ010000980">
    <property type="protein sequence ID" value="CAA9441762.1"/>
    <property type="molecule type" value="Genomic_DNA"/>
</dbReference>